<feature type="compositionally biased region" description="Acidic residues" evidence="2">
    <location>
        <begin position="621"/>
        <end position="640"/>
    </location>
</feature>
<protein>
    <recommendedName>
        <fullName evidence="3">CENPJ tubulin-binding region domain-containing protein</fullName>
    </recommendedName>
</protein>
<dbReference type="GO" id="GO:0005814">
    <property type="term" value="C:centriole"/>
    <property type="evidence" value="ECO:0007669"/>
    <property type="project" value="TreeGrafter"/>
</dbReference>
<feature type="compositionally biased region" description="Polar residues" evidence="2">
    <location>
        <begin position="238"/>
        <end position="249"/>
    </location>
</feature>
<evidence type="ECO:0000256" key="1">
    <source>
        <dbReference type="ARBA" id="ARBA00005627"/>
    </source>
</evidence>
<organism evidence="4 5">
    <name type="scientific">Stichopus japonicus</name>
    <name type="common">Sea cucumber</name>
    <dbReference type="NCBI Taxonomy" id="307972"/>
    <lineage>
        <taxon>Eukaryota</taxon>
        <taxon>Metazoa</taxon>
        <taxon>Echinodermata</taxon>
        <taxon>Eleutherozoa</taxon>
        <taxon>Echinozoa</taxon>
        <taxon>Holothuroidea</taxon>
        <taxon>Aspidochirotacea</taxon>
        <taxon>Aspidochirotida</taxon>
        <taxon>Stichopodidae</taxon>
        <taxon>Apostichopus</taxon>
    </lineage>
</organism>
<evidence type="ECO:0000256" key="2">
    <source>
        <dbReference type="SAM" id="MobiDB-lite"/>
    </source>
</evidence>
<evidence type="ECO:0000313" key="4">
    <source>
        <dbReference type="EMBL" id="PIK61164.1"/>
    </source>
</evidence>
<dbReference type="Proteomes" id="UP000230750">
    <property type="component" value="Unassembled WGS sequence"/>
</dbReference>
<gene>
    <name evidence="4" type="ORF">BSL78_01891</name>
</gene>
<dbReference type="GO" id="GO:0005813">
    <property type="term" value="C:centrosome"/>
    <property type="evidence" value="ECO:0007669"/>
    <property type="project" value="TreeGrafter"/>
</dbReference>
<keyword evidence="5" id="KW-1185">Reference proteome</keyword>
<feature type="compositionally biased region" description="Basic and acidic residues" evidence="2">
    <location>
        <begin position="521"/>
        <end position="538"/>
    </location>
</feature>
<feature type="compositionally biased region" description="Basic and acidic residues" evidence="2">
    <location>
        <begin position="590"/>
        <end position="604"/>
    </location>
</feature>
<feature type="region of interest" description="Disordered" evidence="2">
    <location>
        <begin position="95"/>
        <end position="315"/>
    </location>
</feature>
<feature type="compositionally biased region" description="Acidic residues" evidence="2">
    <location>
        <begin position="155"/>
        <end position="165"/>
    </location>
</feature>
<feature type="region of interest" description="Disordered" evidence="2">
    <location>
        <begin position="365"/>
        <end position="438"/>
    </location>
</feature>
<feature type="compositionally biased region" description="Acidic residues" evidence="2">
    <location>
        <begin position="508"/>
        <end position="517"/>
    </location>
</feature>
<dbReference type="STRING" id="307972.A0A2G8LLP9"/>
<sequence length="640" mass="70374">MTARAGVFLDPGPFSDNTLSLRGVSVTGLGINDATGVEDLLEHQQAKQQAQFSEKFHQLKQWQEEQKEKLVQAQQEKMQLLRVQQEQLQRVLAEQRNKQWGGSTSSPSMEQSPISHYAESPSFDSSSPAKRGQGSLLQRYDSSSLGNLLQQAQDDILEEEEDGSDLENAGSVKEDGFHPLPDTASELSDGDEQYFEIEEPNPPTSSEDYHHRHLHLRQEPTSSFGVNRMMQSDELPPSMSSPLCRQQAPSPRDSSDRQLASAMDQDGATSMHFGGDEYTEAGQHDKETSPSLADGEDDYDDDDPPIKSTMSSSLKSFEELLEEKLLLESGPEQVPQQRISDKPKHTFLKRGEGLARFGKMKIQNAAPLGNSNGNNVSKAIDGNDVFKKPTGRAPVSVRKERLLPSRGNSAHQGNEAGSISPSVQTPDSKDGEMDKSIGMVRWEKKKELEEEDLAEFEMLEQAADDNASFSSENSLVVGVMHRAKLRGKMFVASPLSKTGLPTLYSVDAAEDATEESGDQSGDDKMPLEHAHQDVHDSPSSDSSSNGSDLNETLKEDTEGGRRPTAKRKVTKGRSMNSNSGAVTDRPLTIEQKRTEFEEYLRKGEGGISSSGFAGHSYEQSVESDEDNCEEEMEGGEEEEG</sequence>
<dbReference type="EMBL" id="MRZV01000039">
    <property type="protein sequence ID" value="PIK61164.1"/>
    <property type="molecule type" value="Genomic_DNA"/>
</dbReference>
<proteinExistence type="inferred from homology"/>
<dbReference type="AlphaFoldDB" id="A0A2G8LLP9"/>
<comment type="caution">
    <text evidence="4">The sequence shown here is derived from an EMBL/GenBank/DDBJ whole genome shotgun (WGS) entry which is preliminary data.</text>
</comment>
<dbReference type="InterPro" id="IPR026581">
    <property type="entry name" value="TCP10L/CENPJ"/>
</dbReference>
<feature type="compositionally biased region" description="Polar residues" evidence="2">
    <location>
        <begin position="140"/>
        <end position="153"/>
    </location>
</feature>
<name>A0A2G8LLP9_STIJA</name>
<feature type="domain" description="CENPJ tubulin-binding region" evidence="3">
    <location>
        <begin position="302"/>
        <end position="358"/>
    </location>
</feature>
<feature type="compositionally biased region" description="Basic and acidic residues" evidence="2">
    <location>
        <begin position="427"/>
        <end position="438"/>
    </location>
</feature>
<feature type="region of interest" description="Disordered" evidence="2">
    <location>
        <begin position="506"/>
        <end position="640"/>
    </location>
</feature>
<feature type="compositionally biased region" description="Polar residues" evidence="2">
    <location>
        <begin position="406"/>
        <end position="426"/>
    </location>
</feature>
<dbReference type="GO" id="GO:0060271">
    <property type="term" value="P:cilium assembly"/>
    <property type="evidence" value="ECO:0007669"/>
    <property type="project" value="TreeGrafter"/>
</dbReference>
<dbReference type="GO" id="GO:0061511">
    <property type="term" value="P:centriole elongation"/>
    <property type="evidence" value="ECO:0007669"/>
    <property type="project" value="TreeGrafter"/>
</dbReference>
<feature type="compositionally biased region" description="Low complexity" evidence="2">
    <location>
        <begin position="539"/>
        <end position="548"/>
    </location>
</feature>
<dbReference type="Pfam" id="PF25779">
    <property type="entry name" value="Tubulin-bind_CPAP"/>
    <property type="match status" value="1"/>
</dbReference>
<feature type="compositionally biased region" description="Acidic residues" evidence="2">
    <location>
        <begin position="188"/>
        <end position="199"/>
    </location>
</feature>
<dbReference type="PANTHER" id="PTHR10331">
    <property type="entry name" value="T COMPLEX PROTEIN 10"/>
    <property type="match status" value="1"/>
</dbReference>
<feature type="compositionally biased region" description="Polar residues" evidence="2">
    <location>
        <begin position="98"/>
        <end position="114"/>
    </location>
</feature>
<dbReference type="PANTHER" id="PTHR10331:SF6">
    <property type="entry name" value="SPINDLE ASSEMBLY ABNORMAL 4"/>
    <property type="match status" value="1"/>
</dbReference>
<feature type="non-terminal residue" evidence="4">
    <location>
        <position position="640"/>
    </location>
</feature>
<evidence type="ECO:0000259" key="3">
    <source>
        <dbReference type="Pfam" id="PF25779"/>
    </source>
</evidence>
<accession>A0A2G8LLP9</accession>
<evidence type="ECO:0000313" key="5">
    <source>
        <dbReference type="Proteomes" id="UP000230750"/>
    </source>
</evidence>
<dbReference type="GO" id="GO:0015631">
    <property type="term" value="F:tubulin binding"/>
    <property type="evidence" value="ECO:0007669"/>
    <property type="project" value="TreeGrafter"/>
</dbReference>
<feature type="compositionally biased region" description="Acidic residues" evidence="2">
    <location>
        <begin position="294"/>
        <end position="303"/>
    </location>
</feature>
<comment type="similarity">
    <text evidence="1">Belongs to the TCP10 family.</text>
</comment>
<reference evidence="4 5" key="1">
    <citation type="journal article" date="2017" name="PLoS Biol.">
        <title>The sea cucumber genome provides insights into morphological evolution and visceral regeneration.</title>
        <authorList>
            <person name="Zhang X."/>
            <person name="Sun L."/>
            <person name="Yuan J."/>
            <person name="Sun Y."/>
            <person name="Gao Y."/>
            <person name="Zhang L."/>
            <person name="Li S."/>
            <person name="Dai H."/>
            <person name="Hamel J.F."/>
            <person name="Liu C."/>
            <person name="Yu Y."/>
            <person name="Liu S."/>
            <person name="Lin W."/>
            <person name="Guo K."/>
            <person name="Jin S."/>
            <person name="Xu P."/>
            <person name="Storey K.B."/>
            <person name="Huan P."/>
            <person name="Zhang T."/>
            <person name="Zhou Y."/>
            <person name="Zhang J."/>
            <person name="Lin C."/>
            <person name="Li X."/>
            <person name="Xing L."/>
            <person name="Huo D."/>
            <person name="Sun M."/>
            <person name="Wang L."/>
            <person name="Mercier A."/>
            <person name="Li F."/>
            <person name="Yang H."/>
            <person name="Xiang J."/>
        </authorList>
    </citation>
    <scope>NUCLEOTIDE SEQUENCE [LARGE SCALE GENOMIC DNA]</scope>
    <source>
        <strain evidence="4">Shaxun</strain>
        <tissue evidence="4">Muscle</tissue>
    </source>
</reference>
<feature type="compositionally biased region" description="Basic and acidic residues" evidence="2">
    <location>
        <begin position="551"/>
        <end position="561"/>
    </location>
</feature>
<dbReference type="InterPro" id="IPR058029">
    <property type="entry name" value="Tubulin-bd_CENPJ"/>
</dbReference>